<dbReference type="PROSITE" id="PS00149">
    <property type="entry name" value="SULFATASE_2"/>
    <property type="match status" value="1"/>
</dbReference>
<evidence type="ECO:0000256" key="2">
    <source>
        <dbReference type="ARBA" id="ARBA00022723"/>
    </source>
</evidence>
<evidence type="ECO:0000256" key="1">
    <source>
        <dbReference type="ARBA" id="ARBA00008779"/>
    </source>
</evidence>
<dbReference type="Gene3D" id="3.40.720.10">
    <property type="entry name" value="Alkaline Phosphatase, subunit A"/>
    <property type="match status" value="1"/>
</dbReference>
<evidence type="ECO:0000313" key="7">
    <source>
        <dbReference type="Proteomes" id="UP000696573"/>
    </source>
</evidence>
<dbReference type="AlphaFoldDB" id="A0A9N9YFE9"/>
<comment type="similarity">
    <text evidence="1">Belongs to the sulfatase family.</text>
</comment>
<dbReference type="Gene3D" id="3.30.1120.10">
    <property type="match status" value="1"/>
</dbReference>
<name>A0A9N9YFE9_9HYPO</name>
<protein>
    <recommendedName>
        <fullName evidence="5">Sulfatase N-terminal domain-containing protein</fullName>
    </recommendedName>
</protein>
<proteinExistence type="inferred from homology"/>
<evidence type="ECO:0000256" key="3">
    <source>
        <dbReference type="ARBA" id="ARBA00022801"/>
    </source>
</evidence>
<reference evidence="6" key="1">
    <citation type="submission" date="2021-10" db="EMBL/GenBank/DDBJ databases">
        <authorList>
            <person name="Piombo E."/>
        </authorList>
    </citation>
    <scope>NUCLEOTIDE SEQUENCE</scope>
</reference>
<dbReference type="InterPro" id="IPR017850">
    <property type="entry name" value="Alkaline_phosphatase_core_sf"/>
</dbReference>
<dbReference type="SUPFAM" id="SSF53649">
    <property type="entry name" value="Alkaline phosphatase-like"/>
    <property type="match status" value="1"/>
</dbReference>
<sequence length="473" mass="52831">MPKDGRPNFLVIVADDLGFSDLQPYGGEIETPNIAKLAEEGLRMTGFHTAASCSPTRAMLLSGTDAHIAGLGAMAEWIRKVPELFQDHPGYEGYLNHRVAALPEILQDNGYWTMMSGKWHLGLKKELSPSARGFTKVLTTLPGAGNHFNSEPQLCGHEDDKPKALLRGNEGFWMRDDKFISGRDDLPKDFYSSNTFPDYFLDFMRGRNEEEKDKPFFGYLAFTAPHWPLQAPQETVEKYKGFDGSVADIIQIFAAIVDLIDVNVGRVVEYLRETGELDSTFIVIMSDNGAEGQLLEAVPILAGHTLKDKQGVIAPNFTTVMDVLPTFLELAGIQHPTPTFRGRQVAPVRGRSLVPFLKNPDDEKLQIYNSTDDIVGWEQTGVAAVRLGDWKAFFMPPPRGSGKWELYDLSMDLGEVHDLGESQPEKLAEMIAHYETYFQERGMFDSHAVYQSAPKKTEFPVDAHMKSYEQSSA</sequence>
<evidence type="ECO:0000259" key="5">
    <source>
        <dbReference type="Pfam" id="PF00884"/>
    </source>
</evidence>
<dbReference type="EMBL" id="CABFNQ020000659">
    <property type="protein sequence ID" value="CAH0021591.1"/>
    <property type="molecule type" value="Genomic_DNA"/>
</dbReference>
<evidence type="ECO:0000313" key="6">
    <source>
        <dbReference type="EMBL" id="CAH0021591.1"/>
    </source>
</evidence>
<feature type="domain" description="Sulfatase N-terminal" evidence="5">
    <location>
        <begin position="7"/>
        <end position="333"/>
    </location>
</feature>
<keyword evidence="7" id="KW-1185">Reference proteome</keyword>
<dbReference type="Proteomes" id="UP000696573">
    <property type="component" value="Unassembled WGS sequence"/>
</dbReference>
<comment type="caution">
    <text evidence="6">The sequence shown here is derived from an EMBL/GenBank/DDBJ whole genome shotgun (WGS) entry which is preliminary data.</text>
</comment>
<dbReference type="InterPro" id="IPR050738">
    <property type="entry name" value="Sulfatase"/>
</dbReference>
<dbReference type="InterPro" id="IPR024607">
    <property type="entry name" value="Sulfatase_CS"/>
</dbReference>
<organism evidence="6 7">
    <name type="scientific">Clonostachys rhizophaga</name>
    <dbReference type="NCBI Taxonomy" id="160324"/>
    <lineage>
        <taxon>Eukaryota</taxon>
        <taxon>Fungi</taxon>
        <taxon>Dikarya</taxon>
        <taxon>Ascomycota</taxon>
        <taxon>Pezizomycotina</taxon>
        <taxon>Sordariomycetes</taxon>
        <taxon>Hypocreomycetidae</taxon>
        <taxon>Hypocreales</taxon>
        <taxon>Bionectriaceae</taxon>
        <taxon>Clonostachys</taxon>
    </lineage>
</organism>
<keyword evidence="2" id="KW-0479">Metal-binding</keyword>
<keyword evidence="4" id="KW-0106">Calcium</keyword>
<gene>
    <name evidence="6" type="ORF">CRHIZ90672A_00010269</name>
</gene>
<keyword evidence="3" id="KW-0378">Hydrolase</keyword>
<dbReference type="PANTHER" id="PTHR42693">
    <property type="entry name" value="ARYLSULFATASE FAMILY MEMBER"/>
    <property type="match status" value="1"/>
</dbReference>
<dbReference type="GO" id="GO:0004065">
    <property type="term" value="F:arylsulfatase activity"/>
    <property type="evidence" value="ECO:0007669"/>
    <property type="project" value="TreeGrafter"/>
</dbReference>
<dbReference type="GO" id="GO:0046872">
    <property type="term" value="F:metal ion binding"/>
    <property type="evidence" value="ECO:0007669"/>
    <property type="project" value="UniProtKB-KW"/>
</dbReference>
<dbReference type="OrthoDB" id="103349at2759"/>
<evidence type="ECO:0000256" key="4">
    <source>
        <dbReference type="ARBA" id="ARBA00022837"/>
    </source>
</evidence>
<dbReference type="PANTHER" id="PTHR42693:SF33">
    <property type="entry name" value="ARYLSULFATASE"/>
    <property type="match status" value="1"/>
</dbReference>
<accession>A0A9N9YFE9</accession>
<dbReference type="Pfam" id="PF00884">
    <property type="entry name" value="Sulfatase"/>
    <property type="match status" value="1"/>
</dbReference>
<dbReference type="InterPro" id="IPR000917">
    <property type="entry name" value="Sulfatase_N"/>
</dbReference>